<dbReference type="FunCoup" id="A0A448YIU0">
    <property type="interactions" value="1009"/>
</dbReference>
<comment type="function">
    <text evidence="5">Component of the origin recognition complex (ORC) that binds origins of replication. DNA-binding is ATP-dependent. ORC is required to assemble the pre-replication complex necessary to initiate DNA replication.</text>
</comment>
<dbReference type="InParanoid" id="A0A448YIU0"/>
<dbReference type="OrthoDB" id="346673at2759"/>
<dbReference type="Pfam" id="PF24882">
    <property type="entry name" value="WHD_ORC2"/>
    <property type="match status" value="1"/>
</dbReference>
<evidence type="ECO:0000256" key="5">
    <source>
        <dbReference type="RuleBase" id="RU368084"/>
    </source>
</evidence>
<feature type="domain" description="Origin recognition complex subunit 2 winged-helix" evidence="8">
    <location>
        <begin position="420"/>
        <end position="479"/>
    </location>
</feature>
<keyword evidence="10" id="KW-1185">Reference proteome</keyword>
<feature type="compositionally biased region" description="Acidic residues" evidence="6">
    <location>
        <begin position="55"/>
        <end position="65"/>
    </location>
</feature>
<evidence type="ECO:0000313" key="10">
    <source>
        <dbReference type="Proteomes" id="UP000290900"/>
    </source>
</evidence>
<feature type="compositionally biased region" description="Polar residues" evidence="6">
    <location>
        <begin position="1"/>
        <end position="12"/>
    </location>
</feature>
<gene>
    <name evidence="9" type="ORF">BRENAR_LOCUS1523</name>
</gene>
<dbReference type="EMBL" id="CAACVR010000007">
    <property type="protein sequence ID" value="VEU20788.1"/>
    <property type="molecule type" value="Genomic_DNA"/>
</dbReference>
<dbReference type="PANTHER" id="PTHR14052:SF0">
    <property type="entry name" value="ORIGIN RECOGNITION COMPLEX SUBUNIT 2"/>
    <property type="match status" value="1"/>
</dbReference>
<evidence type="ECO:0000256" key="1">
    <source>
        <dbReference type="ARBA" id="ARBA00004123"/>
    </source>
</evidence>
<feature type="compositionally biased region" description="Acidic residues" evidence="6">
    <location>
        <begin position="14"/>
        <end position="23"/>
    </location>
</feature>
<evidence type="ECO:0000259" key="7">
    <source>
        <dbReference type="Pfam" id="PF04084"/>
    </source>
</evidence>
<dbReference type="InterPro" id="IPR056772">
    <property type="entry name" value="RecA-like_ORC2"/>
</dbReference>
<evidence type="ECO:0000313" key="9">
    <source>
        <dbReference type="EMBL" id="VEU20788.1"/>
    </source>
</evidence>
<feature type="region of interest" description="Disordered" evidence="6">
    <location>
        <begin position="1"/>
        <end position="23"/>
    </location>
</feature>
<keyword evidence="3 5" id="KW-0235">DNA replication</keyword>
<comment type="similarity">
    <text evidence="2 5">Belongs to the ORC2 family.</text>
</comment>
<feature type="region of interest" description="Disordered" evidence="6">
    <location>
        <begin position="45"/>
        <end position="93"/>
    </location>
</feature>
<comment type="subcellular location">
    <subcellularLocation>
        <location evidence="1 5">Nucleus</location>
    </subcellularLocation>
</comment>
<reference evidence="9 10" key="1">
    <citation type="submission" date="2018-12" db="EMBL/GenBank/DDBJ databases">
        <authorList>
            <person name="Tiukova I."/>
            <person name="Dainat J."/>
        </authorList>
    </citation>
    <scope>NUCLEOTIDE SEQUENCE [LARGE SCALE GENOMIC DNA]</scope>
</reference>
<dbReference type="InterPro" id="IPR056773">
    <property type="entry name" value="WHD_ORC2"/>
</dbReference>
<dbReference type="AlphaFoldDB" id="A0A448YIU0"/>
<evidence type="ECO:0000256" key="6">
    <source>
        <dbReference type="SAM" id="MobiDB-lite"/>
    </source>
</evidence>
<feature type="domain" description="Origin recognition complex subunit 2 RecA-like" evidence="7">
    <location>
        <begin position="180"/>
        <end position="347"/>
    </location>
</feature>
<dbReference type="STRING" id="13370.A0A448YIU0"/>
<feature type="compositionally biased region" description="Basic and acidic residues" evidence="6">
    <location>
        <begin position="45"/>
        <end position="54"/>
    </location>
</feature>
<protein>
    <recommendedName>
        <fullName evidence="5">Origin recognition complex subunit 2</fullName>
    </recommendedName>
</protein>
<dbReference type="GO" id="GO:0003688">
    <property type="term" value="F:DNA replication origin binding"/>
    <property type="evidence" value="ECO:0007669"/>
    <property type="project" value="UniProtKB-UniRule"/>
</dbReference>
<organism evidence="9 10">
    <name type="scientific">Brettanomyces naardenensis</name>
    <name type="common">Yeast</name>
    <dbReference type="NCBI Taxonomy" id="13370"/>
    <lineage>
        <taxon>Eukaryota</taxon>
        <taxon>Fungi</taxon>
        <taxon>Dikarya</taxon>
        <taxon>Ascomycota</taxon>
        <taxon>Saccharomycotina</taxon>
        <taxon>Pichiomycetes</taxon>
        <taxon>Pichiales</taxon>
        <taxon>Pichiaceae</taxon>
        <taxon>Brettanomyces</taxon>
    </lineage>
</organism>
<dbReference type="GO" id="GO:0006260">
    <property type="term" value="P:DNA replication"/>
    <property type="evidence" value="ECO:0007669"/>
    <property type="project" value="UniProtKB-UniRule"/>
</dbReference>
<accession>A0A448YIU0</accession>
<proteinExistence type="inferred from homology"/>
<dbReference type="Proteomes" id="UP000290900">
    <property type="component" value="Unassembled WGS sequence"/>
</dbReference>
<name>A0A448YIU0_BRENA</name>
<dbReference type="GO" id="GO:0005664">
    <property type="term" value="C:nuclear origin of replication recognition complex"/>
    <property type="evidence" value="ECO:0007669"/>
    <property type="project" value="UniProtKB-UniRule"/>
</dbReference>
<dbReference type="InterPro" id="IPR007220">
    <property type="entry name" value="ORC2"/>
</dbReference>
<evidence type="ECO:0000256" key="3">
    <source>
        <dbReference type="ARBA" id="ARBA00022705"/>
    </source>
</evidence>
<dbReference type="PANTHER" id="PTHR14052">
    <property type="entry name" value="ORIGIN RECOGNITION COMPLEX SUBUNIT 2"/>
    <property type="match status" value="1"/>
</dbReference>
<dbReference type="Pfam" id="PF04084">
    <property type="entry name" value="RecA-like_ORC2"/>
    <property type="match status" value="1"/>
</dbReference>
<evidence type="ECO:0000256" key="4">
    <source>
        <dbReference type="ARBA" id="ARBA00023242"/>
    </source>
</evidence>
<comment type="subunit">
    <text evidence="5">Component of the origin recognition complex (ORC).</text>
</comment>
<sequence>MALQVQFKSMDSSEYGDELTDDKDLIEDEDKALADKIIALSKKDGLEPMHLERDDSAEDDLDEEQCNSFSHYLPSPNIRNGSPKRKGRKSLQPRFEDLKITTPVKLLKVSSVDTEQDSLLRDDAAESKSLFYDGYEGFFEQQKLKIRKSSTNSMTMAPQISYDDFHRFNKLLDLFCPLQIHNLIAYYRQQYTQWLFELEEGFSLVFYGVGSKRQLLLDFVRNFLVDRLPKNTKCIVANGYNLELHPRILLKTIWKVVFNKGPPAWHMVDSVRELKEEFNRYVDRKRLVILLHNIDGESLRQDKYHYILSGLSSIAQIHFVCSMDNLNTPLFWNSSMMSSFNFIWHNVTTFKPYTTEISFKDPLNIGKSNEFVGSQGAKYVLSSLTSNAKNLYRNLLIRQLEKIDSAIEQDAENRGLIKGNIKMSILFREFYDFCVGEFITSNEISFRTVLREFVEHKMCNLTRNTAGTEVLYIPFTVDEMEKILEEELLE</sequence>
<evidence type="ECO:0000259" key="8">
    <source>
        <dbReference type="Pfam" id="PF24882"/>
    </source>
</evidence>
<feature type="compositionally biased region" description="Basic residues" evidence="6">
    <location>
        <begin position="82"/>
        <end position="91"/>
    </location>
</feature>
<keyword evidence="4 5" id="KW-0539">Nucleus</keyword>
<evidence type="ECO:0000256" key="2">
    <source>
        <dbReference type="ARBA" id="ARBA00007421"/>
    </source>
</evidence>